<dbReference type="Pfam" id="PF00561">
    <property type="entry name" value="Abhydrolase_1"/>
    <property type="match status" value="1"/>
</dbReference>
<keyword evidence="2 5" id="KW-0456">Lyase</keyword>
<dbReference type="SUPFAM" id="SSF53474">
    <property type="entry name" value="alpha/beta-Hydrolases"/>
    <property type="match status" value="1"/>
</dbReference>
<proteinExistence type="predicted"/>
<keyword evidence="1" id="KW-0474">Menaquinone biosynthesis</keyword>
<evidence type="ECO:0000256" key="1">
    <source>
        <dbReference type="ARBA" id="ARBA00022428"/>
    </source>
</evidence>
<name>A0A6M1SN82_9BACT</name>
<evidence type="ECO:0000313" key="6">
    <source>
        <dbReference type="Proteomes" id="UP000473278"/>
    </source>
</evidence>
<dbReference type="GO" id="GO:0070205">
    <property type="term" value="F:2-succinyl-6-hydroxy-2,4-cyclohexadiene-1-carboxylate synthase activity"/>
    <property type="evidence" value="ECO:0007669"/>
    <property type="project" value="UniProtKB-UniRule"/>
</dbReference>
<organism evidence="5 6">
    <name type="scientific">Halalkalibaculum roseum</name>
    <dbReference type="NCBI Taxonomy" id="2709311"/>
    <lineage>
        <taxon>Bacteria</taxon>
        <taxon>Pseudomonadati</taxon>
        <taxon>Balneolota</taxon>
        <taxon>Balneolia</taxon>
        <taxon>Balneolales</taxon>
        <taxon>Balneolaceae</taxon>
        <taxon>Halalkalibaculum</taxon>
    </lineage>
</organism>
<dbReference type="PANTHER" id="PTHR42916:SF1">
    <property type="entry name" value="PROTEIN PHYLLO, CHLOROPLASTIC"/>
    <property type="match status" value="1"/>
</dbReference>
<dbReference type="GO" id="GO:0009234">
    <property type="term" value="P:menaquinone biosynthetic process"/>
    <property type="evidence" value="ECO:0007669"/>
    <property type="project" value="UniProtKB-UniRule"/>
</dbReference>
<dbReference type="PANTHER" id="PTHR42916">
    <property type="entry name" value="2-SUCCINYL-5-ENOLPYRUVYL-6-HYDROXY-3-CYCLOHEXENE-1-CARBOXYLATE SYNTHASE"/>
    <property type="match status" value="1"/>
</dbReference>
<evidence type="ECO:0000313" key="5">
    <source>
        <dbReference type="EMBL" id="NGP76811.1"/>
    </source>
</evidence>
<dbReference type="InterPro" id="IPR000073">
    <property type="entry name" value="AB_hydrolase_1"/>
</dbReference>
<evidence type="ECO:0000256" key="3">
    <source>
        <dbReference type="NCBIfam" id="TIGR03695"/>
    </source>
</evidence>
<comment type="caution">
    <text evidence="5">The sequence shown here is derived from an EMBL/GenBank/DDBJ whole genome shotgun (WGS) entry which is preliminary data.</text>
</comment>
<dbReference type="AlphaFoldDB" id="A0A6M1SN82"/>
<dbReference type="Proteomes" id="UP000473278">
    <property type="component" value="Unassembled WGS sequence"/>
</dbReference>
<dbReference type="RefSeq" id="WP_165141585.1">
    <property type="nucleotide sequence ID" value="NZ_JAALLT010000003.1"/>
</dbReference>
<dbReference type="InterPro" id="IPR022485">
    <property type="entry name" value="SHCHC_synthase_MenH"/>
</dbReference>
<feature type="domain" description="AB hydrolase-1" evidence="4">
    <location>
        <begin position="29"/>
        <end position="262"/>
    </location>
</feature>
<keyword evidence="6" id="KW-1185">Reference proteome</keyword>
<gene>
    <name evidence="5" type="primary">menH</name>
    <name evidence="5" type="ORF">G3570_09220</name>
</gene>
<dbReference type="InterPro" id="IPR029058">
    <property type="entry name" value="AB_hydrolase_fold"/>
</dbReference>
<sequence length="277" mass="30686">MAEGVKKCIHINGLDYACQFYGQDASLPYLLMLHGFMGDGRGFSHLVNDLTKSCNPITIDLLGHGQTDKPVDPETYREKEQVDHLVALVNKIDKSPLFLYGYSMGGRLALKTAQAAPNLFSGLILESTNPGLSDKKERAIRRDTDKERASSIKNDFLAFLEKWEALPLFSSPAGLNSELSELYKQIHAEQEPEAMAAAICGFSPGSMKPVTKKTQNYYHPVLLIAGSGDQKYVTINKNMEQLFPKARLSILRAGHRVHMDNPDALGAEINTFIEQNS</sequence>
<dbReference type="EMBL" id="JAALLT010000003">
    <property type="protein sequence ID" value="NGP76811.1"/>
    <property type="molecule type" value="Genomic_DNA"/>
</dbReference>
<reference evidence="5 6" key="1">
    <citation type="submission" date="2020-02" db="EMBL/GenBank/DDBJ databases">
        <title>Balneolaceae bacterium YR4-1, complete genome.</title>
        <authorList>
            <person name="Li Y."/>
            <person name="Wu S."/>
        </authorList>
    </citation>
    <scope>NUCLEOTIDE SEQUENCE [LARGE SCALE GENOMIC DNA]</scope>
    <source>
        <strain evidence="5 6">YR4-1</strain>
    </source>
</reference>
<evidence type="ECO:0000256" key="2">
    <source>
        <dbReference type="ARBA" id="ARBA00023239"/>
    </source>
</evidence>
<dbReference type="EC" id="4.2.99.20" evidence="3"/>
<protein>
    <recommendedName>
        <fullName evidence="3">2-succinyl-6-hydroxy-2,4-cyclohexadiene-1-carboxylate synthase</fullName>
        <ecNumber evidence="3">4.2.99.20</ecNumber>
    </recommendedName>
</protein>
<dbReference type="Gene3D" id="3.40.50.1820">
    <property type="entry name" value="alpha/beta hydrolase"/>
    <property type="match status" value="1"/>
</dbReference>
<evidence type="ECO:0000259" key="4">
    <source>
        <dbReference type="Pfam" id="PF00561"/>
    </source>
</evidence>
<accession>A0A6M1SN82</accession>
<dbReference type="NCBIfam" id="TIGR03695">
    <property type="entry name" value="menH_SHCHC"/>
    <property type="match status" value="1"/>
</dbReference>